<gene>
    <name evidence="1" type="ORF">MRB53_022880</name>
</gene>
<protein>
    <submittedName>
        <fullName evidence="1">Uncharacterized protein</fullName>
    </submittedName>
</protein>
<organism evidence="1 2">
    <name type="scientific">Persea americana</name>
    <name type="common">Avocado</name>
    <dbReference type="NCBI Taxonomy" id="3435"/>
    <lineage>
        <taxon>Eukaryota</taxon>
        <taxon>Viridiplantae</taxon>
        <taxon>Streptophyta</taxon>
        <taxon>Embryophyta</taxon>
        <taxon>Tracheophyta</taxon>
        <taxon>Spermatophyta</taxon>
        <taxon>Magnoliopsida</taxon>
        <taxon>Magnoliidae</taxon>
        <taxon>Laurales</taxon>
        <taxon>Lauraceae</taxon>
        <taxon>Persea</taxon>
    </lineage>
</organism>
<keyword evidence="2" id="KW-1185">Reference proteome</keyword>
<evidence type="ECO:0000313" key="1">
    <source>
        <dbReference type="EMBL" id="KAJ8629557.1"/>
    </source>
</evidence>
<name>A0ACC2L885_PERAE</name>
<evidence type="ECO:0000313" key="2">
    <source>
        <dbReference type="Proteomes" id="UP001234297"/>
    </source>
</evidence>
<sequence>MNENEAREEELHEKSYLHSSSLHWEDKETLGDDEMKRLDRVFQGLGPPHSNLKDLKILNYAGSKFPTWLEDSACSNLVKVELRGCKKCELLPGLGNLHSLEFLKIYAADEVKVVDGEFYGDGNDMVYFPKMKQLCFDSMLSWEEWKSTEGHGDVMPSLRKLKIVRCHKLKGLPDRLPSTLKEVVIEQCDEIIWMTSNPLPLLEDLRLLGNGRGIFSNGRGLEELQTISITHCYGLTSLLNGLGQFKALRNLCIIQRTKLRSLTDGLVQLEALRTVRVHDCTDMQSLFGGFEQLKALRSLDICDCPKLKPLSNLQHLTALEELKIACCPVVTEQIEKDIEEDWRNFSHITRIVIDFQRIQ</sequence>
<accession>A0ACC2L885</accession>
<dbReference type="Proteomes" id="UP001234297">
    <property type="component" value="Chromosome 7"/>
</dbReference>
<dbReference type="EMBL" id="CM056815">
    <property type="protein sequence ID" value="KAJ8629557.1"/>
    <property type="molecule type" value="Genomic_DNA"/>
</dbReference>
<proteinExistence type="predicted"/>
<reference evidence="1 2" key="1">
    <citation type="journal article" date="2022" name="Hortic Res">
        <title>A haplotype resolved chromosomal level avocado genome allows analysis of novel avocado genes.</title>
        <authorList>
            <person name="Nath O."/>
            <person name="Fletcher S.J."/>
            <person name="Hayward A."/>
            <person name="Shaw L.M."/>
            <person name="Masouleh A.K."/>
            <person name="Furtado A."/>
            <person name="Henry R.J."/>
            <person name="Mitter N."/>
        </authorList>
    </citation>
    <scope>NUCLEOTIDE SEQUENCE [LARGE SCALE GENOMIC DNA]</scope>
    <source>
        <strain evidence="2">cv. Hass</strain>
    </source>
</reference>
<comment type="caution">
    <text evidence="1">The sequence shown here is derived from an EMBL/GenBank/DDBJ whole genome shotgun (WGS) entry which is preliminary data.</text>
</comment>